<gene>
    <name evidence="1" type="ORF">NAEGRDRAFT_68460</name>
</gene>
<dbReference type="InParanoid" id="D2VHV6"/>
<proteinExistence type="predicted"/>
<organism evidence="2">
    <name type="scientific">Naegleria gruberi</name>
    <name type="common">Amoeba</name>
    <dbReference type="NCBI Taxonomy" id="5762"/>
    <lineage>
        <taxon>Eukaryota</taxon>
        <taxon>Discoba</taxon>
        <taxon>Heterolobosea</taxon>
        <taxon>Tetramitia</taxon>
        <taxon>Eutetramitia</taxon>
        <taxon>Vahlkampfiidae</taxon>
        <taxon>Naegleria</taxon>
    </lineage>
</organism>
<sequence>MSSSQFNHPIKIPKDKKHREALSVVDSSSLLEILKSFGIIVKTKVNFCGRKQDFEHQLKECFMDKQNYEPIIEGTNEDFRLENELYNGSLYSTIYNDNNIYTKQSKIIIRFKCDFDHLNRIEKQSFNKANKSTRGDIFKKIVKTDRKNANMIRIEFDLKFNSITEIVKYLNLSSSKVMLENEILSRLVDVLDVDPEKKQVYIKLKTFDSCKTTNLTSYLLMGKIDGSNSCFMLDLTNLKHSYNLLTIDQIYRHFTPKKLKGRIYNKGNPSTFHDCKEIGVYRVLIGCFFVCMTDTLAGIYTKREKLRVIESSTFSPDIVDTKKTTSTFEMIAEHTTTFDYFYYDHSYYGGIIDTGYYKFELKSPCRFYCDYGDLKFRREFYHFSL</sequence>
<accession>D2VHV6</accession>
<dbReference type="AlphaFoldDB" id="D2VHV6"/>
<name>D2VHV6_NAEGR</name>
<keyword evidence="2" id="KW-1185">Reference proteome</keyword>
<dbReference type="Proteomes" id="UP000006671">
    <property type="component" value="Unassembled WGS sequence"/>
</dbReference>
<dbReference type="RefSeq" id="XP_002676487.1">
    <property type="nucleotide sequence ID" value="XM_002676441.1"/>
</dbReference>
<evidence type="ECO:0000313" key="2">
    <source>
        <dbReference type="Proteomes" id="UP000006671"/>
    </source>
</evidence>
<dbReference type="EMBL" id="GG738872">
    <property type="protein sequence ID" value="EFC43743.1"/>
    <property type="molecule type" value="Genomic_DNA"/>
</dbReference>
<reference evidence="1 2" key="1">
    <citation type="journal article" date="2010" name="Cell">
        <title>The genome of Naegleria gruberi illuminates early eukaryotic versatility.</title>
        <authorList>
            <person name="Fritz-Laylin L.K."/>
            <person name="Prochnik S.E."/>
            <person name="Ginger M.L."/>
            <person name="Dacks J.B."/>
            <person name="Carpenter M.L."/>
            <person name="Field M.C."/>
            <person name="Kuo A."/>
            <person name="Paredez A."/>
            <person name="Chapman J."/>
            <person name="Pham J."/>
            <person name="Shu S."/>
            <person name="Neupane R."/>
            <person name="Cipriano M."/>
            <person name="Mancuso J."/>
            <person name="Tu H."/>
            <person name="Salamov A."/>
            <person name="Lindquist E."/>
            <person name="Shapiro H."/>
            <person name="Lucas S."/>
            <person name="Grigoriev I.V."/>
            <person name="Cande W.Z."/>
            <person name="Fulton C."/>
            <person name="Rokhsar D.S."/>
            <person name="Dawson S.C."/>
        </authorList>
    </citation>
    <scope>NUCLEOTIDE SEQUENCE [LARGE SCALE GENOMIC DNA]</scope>
    <source>
        <strain evidence="1 2">NEG-M</strain>
    </source>
</reference>
<dbReference type="VEuPathDB" id="AmoebaDB:NAEGRDRAFT_68460"/>
<protein>
    <submittedName>
        <fullName evidence="1">Predicted protein</fullName>
    </submittedName>
</protein>
<evidence type="ECO:0000313" key="1">
    <source>
        <dbReference type="EMBL" id="EFC43743.1"/>
    </source>
</evidence>
<dbReference type="KEGG" id="ngr:NAEGRDRAFT_68460"/>
<dbReference type="GeneID" id="8847638"/>